<name>A0A0A9E6E1_ARUDO</name>
<dbReference type="EMBL" id="GBRH01206353">
    <property type="protein sequence ID" value="JAD91542.1"/>
    <property type="molecule type" value="Transcribed_RNA"/>
</dbReference>
<reference evidence="1" key="1">
    <citation type="submission" date="2014-09" db="EMBL/GenBank/DDBJ databases">
        <authorList>
            <person name="Magalhaes I.L.F."/>
            <person name="Oliveira U."/>
            <person name="Santos F.R."/>
            <person name="Vidigal T.H.D.A."/>
            <person name="Brescovit A.D."/>
            <person name="Santos A.J."/>
        </authorList>
    </citation>
    <scope>NUCLEOTIDE SEQUENCE</scope>
    <source>
        <tissue evidence="1">Shoot tissue taken approximately 20 cm above the soil surface</tissue>
    </source>
</reference>
<reference evidence="1" key="2">
    <citation type="journal article" date="2015" name="Data Brief">
        <title>Shoot transcriptome of the giant reed, Arundo donax.</title>
        <authorList>
            <person name="Barrero R.A."/>
            <person name="Guerrero F.D."/>
            <person name="Moolhuijzen P."/>
            <person name="Goolsby J.A."/>
            <person name="Tidwell J."/>
            <person name="Bellgard S.E."/>
            <person name="Bellgard M.I."/>
        </authorList>
    </citation>
    <scope>NUCLEOTIDE SEQUENCE</scope>
    <source>
        <tissue evidence="1">Shoot tissue taken approximately 20 cm above the soil surface</tissue>
    </source>
</reference>
<organism evidence="1">
    <name type="scientific">Arundo donax</name>
    <name type="common">Giant reed</name>
    <name type="synonym">Donax arundinaceus</name>
    <dbReference type="NCBI Taxonomy" id="35708"/>
    <lineage>
        <taxon>Eukaryota</taxon>
        <taxon>Viridiplantae</taxon>
        <taxon>Streptophyta</taxon>
        <taxon>Embryophyta</taxon>
        <taxon>Tracheophyta</taxon>
        <taxon>Spermatophyta</taxon>
        <taxon>Magnoliopsida</taxon>
        <taxon>Liliopsida</taxon>
        <taxon>Poales</taxon>
        <taxon>Poaceae</taxon>
        <taxon>PACMAD clade</taxon>
        <taxon>Arundinoideae</taxon>
        <taxon>Arundineae</taxon>
        <taxon>Arundo</taxon>
    </lineage>
</organism>
<evidence type="ECO:0000313" key="1">
    <source>
        <dbReference type="EMBL" id="JAD91542.1"/>
    </source>
</evidence>
<sequence length="39" mass="4418">MFFETSTITFAQTKPAHNTPPFAVLFLAIKWLLPLKLAL</sequence>
<accession>A0A0A9E6E1</accession>
<dbReference type="AlphaFoldDB" id="A0A0A9E6E1"/>
<proteinExistence type="predicted"/>
<protein>
    <submittedName>
        <fullName evidence="1">Uncharacterized protein</fullName>
    </submittedName>
</protein>